<evidence type="ECO:0000256" key="19">
    <source>
        <dbReference type="ARBA" id="ARBA00058054"/>
    </source>
</evidence>
<keyword evidence="7" id="KW-0808">Transferase</keyword>
<comment type="function">
    <text evidence="20">Promotes hydrogen peroxide H(2)O(2) production and cell death.</text>
</comment>
<evidence type="ECO:0000256" key="17">
    <source>
        <dbReference type="ARBA" id="ARBA00023170"/>
    </source>
</evidence>
<evidence type="ECO:0000256" key="5">
    <source>
        <dbReference type="ARBA" id="ARBA00022475"/>
    </source>
</evidence>
<evidence type="ECO:0000256" key="21">
    <source>
        <dbReference type="ARBA" id="ARBA00063357"/>
    </source>
</evidence>
<keyword evidence="8 23" id="KW-0812">Transmembrane</keyword>
<evidence type="ECO:0000313" key="27">
    <source>
        <dbReference type="RefSeq" id="XP_021841871.1"/>
    </source>
</evidence>
<dbReference type="InterPro" id="IPR017441">
    <property type="entry name" value="Protein_kinase_ATP_BS"/>
</dbReference>
<dbReference type="GO" id="GO:0005886">
    <property type="term" value="C:plasma membrane"/>
    <property type="evidence" value="ECO:0000318"/>
    <property type="project" value="GO_Central"/>
</dbReference>
<dbReference type="Gene3D" id="2.60.120.200">
    <property type="match status" value="1"/>
</dbReference>
<gene>
    <name evidence="27" type="primary">LOC110782096</name>
</gene>
<organism evidence="26 27">
    <name type="scientific">Spinacia oleracea</name>
    <name type="common">Spinach</name>
    <dbReference type="NCBI Taxonomy" id="3562"/>
    <lineage>
        <taxon>Eukaryota</taxon>
        <taxon>Viridiplantae</taxon>
        <taxon>Streptophyta</taxon>
        <taxon>Embryophyta</taxon>
        <taxon>Tracheophyta</taxon>
        <taxon>Spermatophyta</taxon>
        <taxon>Magnoliopsida</taxon>
        <taxon>eudicotyledons</taxon>
        <taxon>Gunneridae</taxon>
        <taxon>Pentapetalae</taxon>
        <taxon>Caryophyllales</taxon>
        <taxon>Chenopodiaceae</taxon>
        <taxon>Chenopodioideae</taxon>
        <taxon>Anserineae</taxon>
        <taxon>Spinacia</taxon>
    </lineage>
</organism>
<dbReference type="KEGG" id="soe:110782096"/>
<evidence type="ECO:0000259" key="25">
    <source>
        <dbReference type="PROSITE" id="PS50011"/>
    </source>
</evidence>
<evidence type="ECO:0000256" key="24">
    <source>
        <dbReference type="SAM" id="SignalP"/>
    </source>
</evidence>
<dbReference type="InterPro" id="IPR008271">
    <property type="entry name" value="Ser/Thr_kinase_AS"/>
</dbReference>
<comment type="function">
    <text evidence="19">Involved in resistance response to the pathogenic oomycetes Phytophthora infestans and Phytophthora capsici.</text>
</comment>
<dbReference type="GO" id="GO:0030246">
    <property type="term" value="F:carbohydrate binding"/>
    <property type="evidence" value="ECO:0007669"/>
    <property type="project" value="UniProtKB-KW"/>
</dbReference>
<dbReference type="InterPro" id="IPR050528">
    <property type="entry name" value="L-type_Lectin-RKs"/>
</dbReference>
<dbReference type="RefSeq" id="XP_021841871.1">
    <property type="nucleotide sequence ID" value="XM_021986179.2"/>
</dbReference>
<dbReference type="FunFam" id="1.10.510.10:FF:000240">
    <property type="entry name" value="Lectin-domain containing receptor kinase A4.3"/>
    <property type="match status" value="1"/>
</dbReference>
<evidence type="ECO:0000256" key="7">
    <source>
        <dbReference type="ARBA" id="ARBA00022679"/>
    </source>
</evidence>
<dbReference type="Gene3D" id="3.30.200.20">
    <property type="entry name" value="Phosphorylase Kinase, domain 1"/>
    <property type="match status" value="1"/>
</dbReference>
<feature type="domain" description="Protein kinase" evidence="25">
    <location>
        <begin position="354"/>
        <end position="633"/>
    </location>
</feature>
<dbReference type="Proteomes" id="UP000813463">
    <property type="component" value="Chromosome 2"/>
</dbReference>
<evidence type="ECO:0000256" key="23">
    <source>
        <dbReference type="SAM" id="Phobius"/>
    </source>
</evidence>
<dbReference type="GO" id="GO:0005524">
    <property type="term" value="F:ATP binding"/>
    <property type="evidence" value="ECO:0007669"/>
    <property type="project" value="UniProtKB-UniRule"/>
</dbReference>
<evidence type="ECO:0000256" key="15">
    <source>
        <dbReference type="ARBA" id="ARBA00022989"/>
    </source>
</evidence>
<dbReference type="FunFam" id="2.60.120.200:FF:000103">
    <property type="entry name" value="L-type lectin-domain containing receptor kinase IX.1"/>
    <property type="match status" value="1"/>
</dbReference>
<evidence type="ECO:0000256" key="6">
    <source>
        <dbReference type="ARBA" id="ARBA00022527"/>
    </source>
</evidence>
<dbReference type="GO" id="GO:0009626">
    <property type="term" value="P:plant-type hypersensitive response"/>
    <property type="evidence" value="ECO:0007669"/>
    <property type="project" value="UniProtKB-ARBA"/>
</dbReference>
<evidence type="ECO:0000256" key="11">
    <source>
        <dbReference type="ARBA" id="ARBA00022741"/>
    </source>
</evidence>
<comment type="similarity">
    <text evidence="3">In the C-terminal section; belongs to the protein kinase superfamily. Ser/Thr protein kinase family.</text>
</comment>
<keyword evidence="11 22" id="KW-0547">Nucleotide-binding</keyword>
<evidence type="ECO:0000256" key="16">
    <source>
        <dbReference type="ARBA" id="ARBA00023136"/>
    </source>
</evidence>
<keyword evidence="16 23" id="KW-0472">Membrane</keyword>
<evidence type="ECO:0000313" key="26">
    <source>
        <dbReference type="Proteomes" id="UP000813463"/>
    </source>
</evidence>
<evidence type="ECO:0000256" key="9">
    <source>
        <dbReference type="ARBA" id="ARBA00022729"/>
    </source>
</evidence>
<evidence type="ECO:0000256" key="1">
    <source>
        <dbReference type="ARBA" id="ARBA00004251"/>
    </source>
</evidence>
<comment type="similarity">
    <text evidence="2">In the N-terminal section; belongs to the leguminous lectin family.</text>
</comment>
<comment type="subcellular location">
    <subcellularLocation>
        <location evidence="1">Cell membrane</location>
        <topology evidence="1">Single-pass type I membrane protein</topology>
    </subcellularLocation>
</comment>
<evidence type="ECO:0000256" key="22">
    <source>
        <dbReference type="PROSITE-ProRule" id="PRU10141"/>
    </source>
</evidence>
<dbReference type="FunFam" id="3.30.200.20:FF:000168">
    <property type="entry name" value="L-type lectin-domain containing receptor kinase IX.1"/>
    <property type="match status" value="1"/>
</dbReference>
<keyword evidence="18" id="KW-0325">Glycoprotein</keyword>
<reference evidence="26" key="1">
    <citation type="journal article" date="2021" name="Nat. Commun.">
        <title>Genomic analyses provide insights into spinach domestication and the genetic basis of agronomic traits.</title>
        <authorList>
            <person name="Cai X."/>
            <person name="Sun X."/>
            <person name="Xu C."/>
            <person name="Sun H."/>
            <person name="Wang X."/>
            <person name="Ge C."/>
            <person name="Zhang Z."/>
            <person name="Wang Q."/>
            <person name="Fei Z."/>
            <person name="Jiao C."/>
            <person name="Wang Q."/>
        </authorList>
    </citation>
    <scope>NUCLEOTIDE SEQUENCE [LARGE SCALE GENOMIC DNA]</scope>
    <source>
        <strain evidence="26">cv. Varoflay</strain>
    </source>
</reference>
<feature type="chain" id="PRO_5040491838" description="non-specific serine/threonine protein kinase" evidence="24">
    <location>
        <begin position="30"/>
        <end position="687"/>
    </location>
</feature>
<dbReference type="InterPro" id="IPR000985">
    <property type="entry name" value="Lectin_LegA_CS"/>
</dbReference>
<dbReference type="OrthoDB" id="2014828at2759"/>
<dbReference type="InterPro" id="IPR019825">
    <property type="entry name" value="Lectin_legB_Mn/Ca_BS"/>
</dbReference>
<keyword evidence="6" id="KW-0723">Serine/threonine-protein kinase</keyword>
<dbReference type="PROSITE" id="PS50011">
    <property type="entry name" value="PROTEIN_KINASE_DOM"/>
    <property type="match status" value="1"/>
</dbReference>
<comment type="subunit">
    <text evidence="21">Interacts with ABCG40.</text>
</comment>
<evidence type="ECO:0000256" key="2">
    <source>
        <dbReference type="ARBA" id="ARBA00008536"/>
    </source>
</evidence>
<evidence type="ECO:0000256" key="8">
    <source>
        <dbReference type="ARBA" id="ARBA00022692"/>
    </source>
</evidence>
<keyword evidence="5" id="KW-1003">Cell membrane</keyword>
<evidence type="ECO:0000256" key="18">
    <source>
        <dbReference type="ARBA" id="ARBA00023180"/>
    </source>
</evidence>
<keyword evidence="14 22" id="KW-0067">ATP-binding</keyword>
<dbReference type="Pfam" id="PF00069">
    <property type="entry name" value="Pkinase"/>
    <property type="match status" value="1"/>
</dbReference>
<evidence type="ECO:0000256" key="14">
    <source>
        <dbReference type="ARBA" id="ARBA00022840"/>
    </source>
</evidence>
<dbReference type="InterPro" id="IPR000719">
    <property type="entry name" value="Prot_kinase_dom"/>
</dbReference>
<reference evidence="27" key="2">
    <citation type="submission" date="2025-08" db="UniProtKB">
        <authorList>
            <consortium name="RefSeq"/>
        </authorList>
    </citation>
    <scope>IDENTIFICATION</scope>
    <source>
        <tissue evidence="27">Leaf</tissue>
    </source>
</reference>
<protein>
    <recommendedName>
        <fullName evidence="4">non-specific serine/threonine protein kinase</fullName>
        <ecNumber evidence="4">2.7.11.1</ecNumber>
    </recommendedName>
</protein>
<feature type="signal peptide" evidence="24">
    <location>
        <begin position="1"/>
        <end position="29"/>
    </location>
</feature>
<feature type="transmembrane region" description="Helical" evidence="23">
    <location>
        <begin position="290"/>
        <end position="313"/>
    </location>
</feature>
<dbReference type="SMART" id="SM00220">
    <property type="entry name" value="S_TKc"/>
    <property type="match status" value="1"/>
</dbReference>
<dbReference type="GO" id="GO:0002229">
    <property type="term" value="P:defense response to oomycetes"/>
    <property type="evidence" value="ECO:0007669"/>
    <property type="project" value="UniProtKB-ARBA"/>
</dbReference>
<keyword evidence="15 23" id="KW-1133">Transmembrane helix</keyword>
<proteinExistence type="inferred from homology"/>
<dbReference type="Gene3D" id="1.10.510.10">
    <property type="entry name" value="Transferase(Phosphotransferase) domain 1"/>
    <property type="match status" value="1"/>
</dbReference>
<keyword evidence="26" id="KW-1185">Reference proteome</keyword>
<accession>A0A9R0JP29</accession>
<feature type="binding site" evidence="22">
    <location>
        <position position="384"/>
    </location>
    <ligand>
        <name>ATP</name>
        <dbReference type="ChEBI" id="CHEBI:30616"/>
    </ligand>
</feature>
<dbReference type="PROSITE" id="PS00307">
    <property type="entry name" value="LECTIN_LEGUME_BETA"/>
    <property type="match status" value="1"/>
</dbReference>
<evidence type="ECO:0000256" key="3">
    <source>
        <dbReference type="ARBA" id="ARBA00010217"/>
    </source>
</evidence>
<dbReference type="InterPro" id="IPR011009">
    <property type="entry name" value="Kinase-like_dom_sf"/>
</dbReference>
<keyword evidence="13" id="KW-0611">Plant defense</keyword>
<dbReference type="SUPFAM" id="SSF49899">
    <property type="entry name" value="Concanavalin A-like lectins/glucanases"/>
    <property type="match status" value="1"/>
</dbReference>
<dbReference type="SUPFAM" id="SSF56112">
    <property type="entry name" value="Protein kinase-like (PK-like)"/>
    <property type="match status" value="1"/>
</dbReference>
<dbReference type="Pfam" id="PF00139">
    <property type="entry name" value="Lectin_legB"/>
    <property type="match status" value="1"/>
</dbReference>
<dbReference type="InterPro" id="IPR013320">
    <property type="entry name" value="ConA-like_dom_sf"/>
</dbReference>
<dbReference type="GO" id="GO:0004674">
    <property type="term" value="F:protein serine/threonine kinase activity"/>
    <property type="evidence" value="ECO:0007669"/>
    <property type="project" value="UniProtKB-KW"/>
</dbReference>
<evidence type="ECO:0000256" key="4">
    <source>
        <dbReference type="ARBA" id="ARBA00012513"/>
    </source>
</evidence>
<keyword evidence="9 24" id="KW-0732">Signal</keyword>
<dbReference type="PROSITE" id="PS00308">
    <property type="entry name" value="LECTIN_LEGUME_ALPHA"/>
    <property type="match status" value="1"/>
</dbReference>
<dbReference type="PANTHER" id="PTHR27007">
    <property type="match status" value="1"/>
</dbReference>
<name>A0A9R0JP29_SPIOL</name>
<keyword evidence="12" id="KW-0418">Kinase</keyword>
<dbReference type="PROSITE" id="PS00107">
    <property type="entry name" value="PROTEIN_KINASE_ATP"/>
    <property type="match status" value="1"/>
</dbReference>
<dbReference type="InterPro" id="IPR001220">
    <property type="entry name" value="Legume_lectin_dom"/>
</dbReference>
<evidence type="ECO:0000256" key="12">
    <source>
        <dbReference type="ARBA" id="ARBA00022777"/>
    </source>
</evidence>
<dbReference type="PROSITE" id="PS00108">
    <property type="entry name" value="PROTEIN_KINASE_ST"/>
    <property type="match status" value="1"/>
</dbReference>
<dbReference type="AlphaFoldDB" id="A0A9R0JP29"/>
<dbReference type="CDD" id="cd14066">
    <property type="entry name" value="STKc_IRAK"/>
    <property type="match status" value="1"/>
</dbReference>
<evidence type="ECO:0000256" key="13">
    <source>
        <dbReference type="ARBA" id="ARBA00022821"/>
    </source>
</evidence>
<dbReference type="GeneID" id="110782096"/>
<evidence type="ECO:0000256" key="20">
    <source>
        <dbReference type="ARBA" id="ARBA00058818"/>
    </source>
</evidence>
<evidence type="ECO:0000256" key="10">
    <source>
        <dbReference type="ARBA" id="ARBA00022734"/>
    </source>
</evidence>
<keyword evidence="10" id="KW-0430">Lectin</keyword>
<dbReference type="CDD" id="cd06899">
    <property type="entry name" value="lectin_legume_LecRK_Arcelin_ConA"/>
    <property type="match status" value="1"/>
</dbReference>
<keyword evidence="17" id="KW-0675">Receptor</keyword>
<sequence>MHNPISTPSSVFTICTCVSLLLFLPQAKSLNFSFPRFDSNTPNINLENDSFVSNGVIQLTRNQQDASLSYSVGRASYSEPVRLWNNSTREVTDFTTHFSFLIRQVNNTAFGDGLAFFLAPMDSLVPDNSSGGYLGLVSAESYNHTSQNQFVAVEFDTFRNHWDPSSDDHVGIDVNSIVSEANLTWSSTMRNGSTANAWITYNSSTRNLSVFLTYADNPVFSRNSSLSLIIDLTTILPERVRVGFSASTGLYAEIHNILSWDFSSTLSDTNGTESTTRENARVRRSRRAGLIGGVSGGIGVLVAGLVLIVVMWWRRKPKVEKSDIDFDVDDHEFEKGTGPRRFTNRELCQATNNFSEEGKLGEGGFGGVYLGLLEDPSREIAVKKISRGSKQGKKEYVSEVKIISRLRHRNLVQLLGWCHEQGDLLLVYEFVPNGSLDFHLYGGKKVVLSWKTRYKIAHGLASSLLYLHEEWEQCVVHRDIKSSNVMLDSNFDAKLGDFGLARLVDHGTGSQTTVLAGTLGYLAPECVITGKASKESDVYSFGVVALEIACGRRPIESNEDPSKVRMVEWVWDLYGKSRLLEAVDRRLEGEFEMQQVECLMVVGLWCCHPDYTIRPSIRQVINVLNSEAPLPSLPSKFPVPIYFSPPMNMDILSMSSPVFTGLSDSTNSSSRSVFSGTAPLLSHKENV</sequence>
<dbReference type="EC" id="2.7.11.1" evidence="4"/>